<evidence type="ECO:0000313" key="3">
    <source>
        <dbReference type="Proteomes" id="UP000314294"/>
    </source>
</evidence>
<organism evidence="2 3">
    <name type="scientific">Liparis tanakae</name>
    <name type="common">Tanaka's snailfish</name>
    <dbReference type="NCBI Taxonomy" id="230148"/>
    <lineage>
        <taxon>Eukaryota</taxon>
        <taxon>Metazoa</taxon>
        <taxon>Chordata</taxon>
        <taxon>Craniata</taxon>
        <taxon>Vertebrata</taxon>
        <taxon>Euteleostomi</taxon>
        <taxon>Actinopterygii</taxon>
        <taxon>Neopterygii</taxon>
        <taxon>Teleostei</taxon>
        <taxon>Neoteleostei</taxon>
        <taxon>Acanthomorphata</taxon>
        <taxon>Eupercaria</taxon>
        <taxon>Perciformes</taxon>
        <taxon>Cottioidei</taxon>
        <taxon>Cottales</taxon>
        <taxon>Liparidae</taxon>
        <taxon>Liparis</taxon>
    </lineage>
</organism>
<protein>
    <submittedName>
        <fullName evidence="2">Uncharacterized protein</fullName>
    </submittedName>
</protein>
<accession>A0A4Z2IM08</accession>
<evidence type="ECO:0000313" key="2">
    <source>
        <dbReference type="EMBL" id="TNN78193.1"/>
    </source>
</evidence>
<evidence type="ECO:0000256" key="1">
    <source>
        <dbReference type="SAM" id="MobiDB-lite"/>
    </source>
</evidence>
<dbReference type="AlphaFoldDB" id="A0A4Z2IM08"/>
<dbReference type="Proteomes" id="UP000314294">
    <property type="component" value="Unassembled WGS sequence"/>
</dbReference>
<feature type="compositionally biased region" description="Polar residues" evidence="1">
    <location>
        <begin position="74"/>
        <end position="94"/>
    </location>
</feature>
<reference evidence="2 3" key="1">
    <citation type="submission" date="2019-03" db="EMBL/GenBank/DDBJ databases">
        <title>First draft genome of Liparis tanakae, snailfish: a comprehensive survey of snailfish specific genes.</title>
        <authorList>
            <person name="Kim W."/>
            <person name="Song I."/>
            <person name="Jeong J.-H."/>
            <person name="Kim D."/>
            <person name="Kim S."/>
            <person name="Ryu S."/>
            <person name="Song J.Y."/>
            <person name="Lee S.K."/>
        </authorList>
    </citation>
    <scope>NUCLEOTIDE SEQUENCE [LARGE SCALE GENOMIC DNA]</scope>
    <source>
        <tissue evidence="2">Muscle</tissue>
    </source>
</reference>
<feature type="region of interest" description="Disordered" evidence="1">
    <location>
        <begin position="72"/>
        <end position="94"/>
    </location>
</feature>
<sequence length="94" mass="10829">MEREERKEAGKRNKVAKWREEVGRRYEEQAFIKGAGTDLQEERRWEPVEGFDLSQPGQDDVHILSRALRGPGQGTTIRTSNISCCTTSPARRQR</sequence>
<comment type="caution">
    <text evidence="2">The sequence shown here is derived from an EMBL/GenBank/DDBJ whole genome shotgun (WGS) entry which is preliminary data.</text>
</comment>
<gene>
    <name evidence="2" type="ORF">EYF80_011698</name>
</gene>
<name>A0A4Z2IM08_9TELE</name>
<keyword evidence="3" id="KW-1185">Reference proteome</keyword>
<proteinExistence type="predicted"/>
<dbReference type="EMBL" id="SRLO01000076">
    <property type="protein sequence ID" value="TNN78193.1"/>
    <property type="molecule type" value="Genomic_DNA"/>
</dbReference>